<dbReference type="InterPro" id="IPR045249">
    <property type="entry name" value="HARBI1-like"/>
</dbReference>
<dbReference type="PANTHER" id="PTHR22930:SF289">
    <property type="entry name" value="DDE TNP4 DOMAIN-CONTAINING PROTEIN-RELATED"/>
    <property type="match status" value="1"/>
</dbReference>
<proteinExistence type="inferred from homology"/>
<evidence type="ECO:0000256" key="4">
    <source>
        <dbReference type="ARBA" id="ARBA00022722"/>
    </source>
</evidence>
<dbReference type="AlphaFoldDB" id="A0AAN7PF45"/>
<comment type="similarity">
    <text evidence="3">Belongs to the HARBI1 family.</text>
</comment>
<dbReference type="EMBL" id="JARPUR010000001">
    <property type="protein sequence ID" value="KAK4884319.1"/>
    <property type="molecule type" value="Genomic_DNA"/>
</dbReference>
<evidence type="ECO:0000313" key="9">
    <source>
        <dbReference type="EMBL" id="KAK4884319.1"/>
    </source>
</evidence>
<evidence type="ECO:0000256" key="2">
    <source>
        <dbReference type="ARBA" id="ARBA00004123"/>
    </source>
</evidence>
<name>A0AAN7PF45_9COLE</name>
<dbReference type="InterPro" id="IPR027806">
    <property type="entry name" value="HARBI1_dom"/>
</dbReference>
<feature type="domain" description="DDE Tnp4" evidence="8">
    <location>
        <begin position="159"/>
        <end position="246"/>
    </location>
</feature>
<evidence type="ECO:0000256" key="1">
    <source>
        <dbReference type="ARBA" id="ARBA00001968"/>
    </source>
</evidence>
<evidence type="ECO:0000259" key="8">
    <source>
        <dbReference type="Pfam" id="PF13359"/>
    </source>
</evidence>
<dbReference type="GO" id="GO:0016787">
    <property type="term" value="F:hydrolase activity"/>
    <property type="evidence" value="ECO:0007669"/>
    <property type="project" value="UniProtKB-KW"/>
</dbReference>
<dbReference type="Pfam" id="PF13359">
    <property type="entry name" value="DDE_Tnp_4"/>
    <property type="match status" value="1"/>
</dbReference>
<reference evidence="10" key="1">
    <citation type="submission" date="2023-01" db="EMBL/GenBank/DDBJ databases">
        <title>Key to firefly adult light organ development and bioluminescence: homeobox transcription factors regulate luciferase expression and transportation to peroxisome.</title>
        <authorList>
            <person name="Fu X."/>
        </authorList>
    </citation>
    <scope>NUCLEOTIDE SEQUENCE [LARGE SCALE GENOMIC DNA]</scope>
</reference>
<protein>
    <recommendedName>
        <fullName evidence="8">DDE Tnp4 domain-containing protein</fullName>
    </recommendedName>
</protein>
<dbReference type="GO" id="GO:0005634">
    <property type="term" value="C:nucleus"/>
    <property type="evidence" value="ECO:0007669"/>
    <property type="project" value="UniProtKB-SubCell"/>
</dbReference>
<comment type="subcellular location">
    <subcellularLocation>
        <location evidence="2">Nucleus</location>
    </subcellularLocation>
</comment>
<evidence type="ECO:0000256" key="3">
    <source>
        <dbReference type="ARBA" id="ARBA00006958"/>
    </source>
</evidence>
<dbReference type="PANTHER" id="PTHR22930">
    <property type="match status" value="1"/>
</dbReference>
<dbReference type="GO" id="GO:0046872">
    <property type="term" value="F:metal ion binding"/>
    <property type="evidence" value="ECO:0007669"/>
    <property type="project" value="UniProtKB-KW"/>
</dbReference>
<keyword evidence="5" id="KW-0479">Metal-binding</keyword>
<keyword evidence="7" id="KW-0539">Nucleus</keyword>
<dbReference type="Proteomes" id="UP001353858">
    <property type="component" value="Unassembled WGS sequence"/>
</dbReference>
<keyword evidence="6" id="KW-0378">Hydrolase</keyword>
<comment type="cofactor">
    <cofactor evidence="1">
        <name>a divalent metal cation</name>
        <dbReference type="ChEBI" id="CHEBI:60240"/>
    </cofactor>
</comment>
<keyword evidence="4" id="KW-0540">Nuclease</keyword>
<evidence type="ECO:0000256" key="6">
    <source>
        <dbReference type="ARBA" id="ARBA00022801"/>
    </source>
</evidence>
<sequence length="292" mass="33889">MALNMIINAALIDEIEDLEELHNLNIERRMLRDNSNPFDLPNTFFKKLFRFEKEMMLQIITIMSPFMRNSHYSNAIPIHMKILTAISFFATGSYQMSIGQDFNLGLSQAMVSRAIKEVSDVFNQHFLNRYIRFPTDLELNNIKRRFFEKFGVGGIIGTIDGTHVAIIAPSEADEDHPPAIYFNRKGFYSINVQLICDADMIIMNANARFPGSTHDSAIWASSAIKRHLHQKYEEGNHNSWLFGDSEDPYDNNDDYMDNDNLEENYENIDPVGENLLQEGRRIRNNFIRHNFH</sequence>
<dbReference type="GO" id="GO:0004518">
    <property type="term" value="F:nuclease activity"/>
    <property type="evidence" value="ECO:0007669"/>
    <property type="project" value="UniProtKB-KW"/>
</dbReference>
<gene>
    <name evidence="9" type="ORF">RN001_000590</name>
</gene>
<organism evidence="9 10">
    <name type="scientific">Aquatica leii</name>
    <dbReference type="NCBI Taxonomy" id="1421715"/>
    <lineage>
        <taxon>Eukaryota</taxon>
        <taxon>Metazoa</taxon>
        <taxon>Ecdysozoa</taxon>
        <taxon>Arthropoda</taxon>
        <taxon>Hexapoda</taxon>
        <taxon>Insecta</taxon>
        <taxon>Pterygota</taxon>
        <taxon>Neoptera</taxon>
        <taxon>Endopterygota</taxon>
        <taxon>Coleoptera</taxon>
        <taxon>Polyphaga</taxon>
        <taxon>Elateriformia</taxon>
        <taxon>Elateroidea</taxon>
        <taxon>Lampyridae</taxon>
        <taxon>Luciolinae</taxon>
        <taxon>Aquatica</taxon>
    </lineage>
</organism>
<evidence type="ECO:0000313" key="10">
    <source>
        <dbReference type="Proteomes" id="UP001353858"/>
    </source>
</evidence>
<evidence type="ECO:0000256" key="5">
    <source>
        <dbReference type="ARBA" id="ARBA00022723"/>
    </source>
</evidence>
<accession>A0AAN7PF45</accession>
<comment type="caution">
    <text evidence="9">The sequence shown here is derived from an EMBL/GenBank/DDBJ whole genome shotgun (WGS) entry which is preliminary data.</text>
</comment>
<evidence type="ECO:0000256" key="7">
    <source>
        <dbReference type="ARBA" id="ARBA00023242"/>
    </source>
</evidence>
<keyword evidence="10" id="KW-1185">Reference proteome</keyword>